<protein>
    <submittedName>
        <fullName evidence="1">Uncharacterized protein</fullName>
    </submittedName>
</protein>
<sequence length="573" mass="64981">MTDDFAIEVGEAPPEYSTKLTVTRIFTPSREFWAQRLRETWINLRNWNAGCPEGDQNVDTDGDGWDDNLDCKVFGLIPFDDEIRHCLGLPRTEEREIEFLSDPMTVYCMVALAVEVGNYEQLLSDGELRVWVNNEPLMTVVLPVDNLKMASVNPWDYQINLEIQGFSNPLGNPAEPFLNGVRLVYGDEAADYYRTAYRYPASVSEATGGEFNGFVYFLHIGEPIILLAEDPNDGVILLSGSKDDMATQYLKFMNLARKNHPALEKVNRIRIQAVVGGVPGNIVEFTIPAVFSNLPEQVGTWEGWPSERPVSEWNFGEELGETPLPDVEPIVEITPGSGMAMLEENKRYAVLCMLHVLEHWIKMVQEMTIEAVVKKATSTENMPTPGSNAFLKCFGETSGGKYITSVVNNLKNWYPQHASAAVSEYFSKTLLNFTGEYMGKTIDVVTGKTLFQTGKQLAQQIDIMQDVTFRGLTTEAKMRISHHRYLMWKMSNLANIELKLWRDIDKPLKEVLGVFEEIVGKEAAAYLTQPVNWFRRSVYGLDAIHHLYTIYKIQVELYNIERILMDMGSWISM</sequence>
<name>A0A7Z7LF98_9BACT</name>
<dbReference type="EMBL" id="LS974202">
    <property type="protein sequence ID" value="SSC12930.1"/>
    <property type="molecule type" value="Genomic_DNA"/>
</dbReference>
<keyword evidence="2" id="KW-1185">Reference proteome</keyword>
<dbReference type="Proteomes" id="UP000250796">
    <property type="component" value="Chromosome MESINF"/>
</dbReference>
<organism evidence="1 2">
    <name type="scientific">Mesotoga infera</name>
    <dbReference type="NCBI Taxonomy" id="1236046"/>
    <lineage>
        <taxon>Bacteria</taxon>
        <taxon>Thermotogati</taxon>
        <taxon>Thermotogota</taxon>
        <taxon>Thermotogae</taxon>
        <taxon>Kosmotogales</taxon>
        <taxon>Kosmotogaceae</taxon>
        <taxon>Mesotoga</taxon>
    </lineage>
</organism>
<gene>
    <name evidence="1" type="ORF">MESINF_1486</name>
</gene>
<evidence type="ECO:0000313" key="1">
    <source>
        <dbReference type="EMBL" id="SSC12930.1"/>
    </source>
</evidence>
<reference evidence="1 2" key="1">
    <citation type="submission" date="2017-01" db="EMBL/GenBank/DDBJ databases">
        <authorList>
            <person name="Erauso G."/>
        </authorList>
    </citation>
    <scope>NUCLEOTIDE SEQUENCE [LARGE SCALE GENOMIC DNA]</scope>
    <source>
        <strain evidence="1">MESINF1</strain>
    </source>
</reference>
<dbReference type="RefSeq" id="WP_169699145.1">
    <property type="nucleotide sequence ID" value="NZ_LS974202.1"/>
</dbReference>
<proteinExistence type="predicted"/>
<evidence type="ECO:0000313" key="2">
    <source>
        <dbReference type="Proteomes" id="UP000250796"/>
    </source>
</evidence>
<accession>A0A7Z7LF98</accession>
<dbReference type="AlphaFoldDB" id="A0A7Z7LF98"/>
<dbReference type="KEGG" id="minf:MESINF_1486"/>